<dbReference type="EMBL" id="JAQQBR010001836">
    <property type="protein sequence ID" value="KAK0159653.1"/>
    <property type="molecule type" value="Genomic_DNA"/>
</dbReference>
<protein>
    <submittedName>
        <fullName evidence="10">Uncharacterized protein</fullName>
    </submittedName>
</protein>
<keyword evidence="3" id="KW-0963">Cytoplasm</keyword>
<comment type="caution">
    <text evidence="10">The sequence shown here is derived from an EMBL/GenBank/DDBJ whole genome shotgun (WGS) entry which is preliminary data.</text>
</comment>
<keyword evidence="4 9" id="KW-0812">Transmembrane</keyword>
<evidence type="ECO:0000256" key="5">
    <source>
        <dbReference type="ARBA" id="ARBA00022968"/>
    </source>
</evidence>
<evidence type="ECO:0000256" key="2">
    <source>
        <dbReference type="ARBA" id="ARBA00004496"/>
    </source>
</evidence>
<dbReference type="AlphaFoldDB" id="A0AA39C877"/>
<keyword evidence="8 9" id="KW-0472">Membrane</keyword>
<evidence type="ECO:0000313" key="11">
    <source>
        <dbReference type="Proteomes" id="UP001168972"/>
    </source>
</evidence>
<keyword evidence="7" id="KW-0333">Golgi apparatus</keyword>
<evidence type="ECO:0000256" key="9">
    <source>
        <dbReference type="SAM" id="Phobius"/>
    </source>
</evidence>
<name>A0AA39C877_MICHY</name>
<evidence type="ECO:0000256" key="1">
    <source>
        <dbReference type="ARBA" id="ARBA00004323"/>
    </source>
</evidence>
<evidence type="ECO:0000313" key="10">
    <source>
        <dbReference type="EMBL" id="KAK0159653.1"/>
    </source>
</evidence>
<dbReference type="PANTHER" id="PTHR35259:SF1">
    <property type="entry name" value="BOMBESIN RECEPTOR-ACTIVATED PROTEIN C6ORF89"/>
    <property type="match status" value="1"/>
</dbReference>
<comment type="subcellular location">
    <subcellularLocation>
        <location evidence="2">Cytoplasm</location>
    </subcellularLocation>
    <subcellularLocation>
        <location evidence="1">Golgi apparatus membrane</location>
        <topology evidence="1">Single-pass type II membrane protein</topology>
    </subcellularLocation>
</comment>
<reference evidence="10" key="2">
    <citation type="submission" date="2023-03" db="EMBL/GenBank/DDBJ databases">
        <authorList>
            <person name="Inwood S.N."/>
            <person name="Skelly J.G."/>
            <person name="Guhlin J."/>
            <person name="Harrop T.W.R."/>
            <person name="Goldson S.G."/>
            <person name="Dearden P.K."/>
        </authorList>
    </citation>
    <scope>NUCLEOTIDE SEQUENCE</scope>
    <source>
        <strain evidence="10">Lincoln</strain>
        <tissue evidence="10">Whole body</tissue>
    </source>
</reference>
<feature type="transmembrane region" description="Helical" evidence="9">
    <location>
        <begin position="49"/>
        <end position="72"/>
    </location>
</feature>
<proteinExistence type="predicted"/>
<keyword evidence="6 9" id="KW-1133">Transmembrane helix</keyword>
<evidence type="ECO:0000256" key="8">
    <source>
        <dbReference type="ARBA" id="ARBA00023136"/>
    </source>
</evidence>
<evidence type="ECO:0000256" key="7">
    <source>
        <dbReference type="ARBA" id="ARBA00023034"/>
    </source>
</evidence>
<dbReference type="GO" id="GO:0000139">
    <property type="term" value="C:Golgi membrane"/>
    <property type="evidence" value="ECO:0007669"/>
    <property type="project" value="UniProtKB-SubCell"/>
</dbReference>
<sequence length="343" mass="40535">MVDYKNYRQYVDDIKSYAKENGLSERETNEIFNNVFDEFETKFSRGLKIFFSIIKFFLQFIVGLILLLIVLYNHPSTHNLFLRNMQYYIYPGFNIIRKIAIPILKKYPSLTEYYDESCLLENGNFYVSEMDCWPCSTINSIPDGTRWSITKNFNFGMPFIRSENDSNVKLSTLINIYNENDNKKIFDDDSRRIVSNNSSFSVIEDLFDKRFDENPSIDKDTHILWRINRMRPARILRKLFLKPVGTPDWWGQSTERFLFIDEPKTPAYQFPNPECSNVILRCTSGSRLIKMLPSPECRQTCKRSAVILSAGQTLWYNWWYWRPVSLPISNSTEISINYLTSFC</sequence>
<accession>A0AA39C877</accession>
<evidence type="ECO:0000256" key="4">
    <source>
        <dbReference type="ARBA" id="ARBA00022692"/>
    </source>
</evidence>
<keyword evidence="11" id="KW-1185">Reference proteome</keyword>
<evidence type="ECO:0000256" key="6">
    <source>
        <dbReference type="ARBA" id="ARBA00022989"/>
    </source>
</evidence>
<reference evidence="10" key="1">
    <citation type="journal article" date="2023" name="bioRxiv">
        <title>Scaffold-level genome assemblies of two parasitoid biocontrol wasps reveal the parthenogenesis mechanism and an associated novel virus.</title>
        <authorList>
            <person name="Inwood S."/>
            <person name="Skelly J."/>
            <person name="Guhlin J."/>
            <person name="Harrop T."/>
            <person name="Goldson S."/>
            <person name="Dearden P."/>
        </authorList>
    </citation>
    <scope>NUCLEOTIDE SEQUENCE</scope>
    <source>
        <strain evidence="10">Lincoln</strain>
        <tissue evidence="10">Whole body</tissue>
    </source>
</reference>
<dbReference type="InterPro" id="IPR038757">
    <property type="entry name" value="BRAP"/>
</dbReference>
<organism evidence="10 11">
    <name type="scientific">Microctonus hyperodae</name>
    <name type="common">Parasitoid wasp</name>
    <dbReference type="NCBI Taxonomy" id="165561"/>
    <lineage>
        <taxon>Eukaryota</taxon>
        <taxon>Metazoa</taxon>
        <taxon>Ecdysozoa</taxon>
        <taxon>Arthropoda</taxon>
        <taxon>Hexapoda</taxon>
        <taxon>Insecta</taxon>
        <taxon>Pterygota</taxon>
        <taxon>Neoptera</taxon>
        <taxon>Endopterygota</taxon>
        <taxon>Hymenoptera</taxon>
        <taxon>Apocrita</taxon>
        <taxon>Ichneumonoidea</taxon>
        <taxon>Braconidae</taxon>
        <taxon>Euphorinae</taxon>
        <taxon>Microctonus</taxon>
    </lineage>
</organism>
<dbReference type="PANTHER" id="PTHR35259">
    <property type="entry name" value="BOMBESIN RECEPTOR-ACTIVATED PROTEIN C6ORF89"/>
    <property type="match status" value="1"/>
</dbReference>
<keyword evidence="5" id="KW-0735">Signal-anchor</keyword>
<gene>
    <name evidence="10" type="ORF">PV327_010747</name>
</gene>
<dbReference type="Proteomes" id="UP001168972">
    <property type="component" value="Unassembled WGS sequence"/>
</dbReference>
<evidence type="ECO:0000256" key="3">
    <source>
        <dbReference type="ARBA" id="ARBA00022490"/>
    </source>
</evidence>